<gene>
    <name evidence="2" type="ORF">ARALYDRAFT_491042</name>
</gene>
<feature type="compositionally biased region" description="Basic and acidic residues" evidence="1">
    <location>
        <begin position="130"/>
        <end position="162"/>
    </location>
</feature>
<feature type="compositionally biased region" description="Basic and acidic residues" evidence="1">
    <location>
        <begin position="55"/>
        <end position="65"/>
    </location>
</feature>
<dbReference type="KEGG" id="aly:9303118"/>
<feature type="compositionally biased region" description="Basic and acidic residues" evidence="1">
    <location>
        <begin position="29"/>
        <end position="41"/>
    </location>
</feature>
<dbReference type="Proteomes" id="UP000008694">
    <property type="component" value="Unassembled WGS sequence"/>
</dbReference>
<dbReference type="HOGENOM" id="CLU_054295_0_0_1"/>
<feature type="region of interest" description="Disordered" evidence="1">
    <location>
        <begin position="25"/>
        <end position="228"/>
    </location>
</feature>
<dbReference type="PANTHER" id="PTHR34660">
    <property type="entry name" value="MYB-LIKE PROTEIN X"/>
    <property type="match status" value="1"/>
</dbReference>
<feature type="compositionally biased region" description="Polar residues" evidence="1">
    <location>
        <begin position="203"/>
        <end position="222"/>
    </location>
</feature>
<evidence type="ECO:0000313" key="3">
    <source>
        <dbReference type="Proteomes" id="UP000008694"/>
    </source>
</evidence>
<organism evidence="3">
    <name type="scientific">Arabidopsis lyrata subsp. lyrata</name>
    <name type="common">Lyre-leaved rock-cress</name>
    <dbReference type="NCBI Taxonomy" id="81972"/>
    <lineage>
        <taxon>Eukaryota</taxon>
        <taxon>Viridiplantae</taxon>
        <taxon>Streptophyta</taxon>
        <taxon>Embryophyta</taxon>
        <taxon>Tracheophyta</taxon>
        <taxon>Spermatophyta</taxon>
        <taxon>Magnoliopsida</taxon>
        <taxon>eudicotyledons</taxon>
        <taxon>Gunneridae</taxon>
        <taxon>Pentapetalae</taxon>
        <taxon>rosids</taxon>
        <taxon>malvids</taxon>
        <taxon>Brassicales</taxon>
        <taxon>Brassicaceae</taxon>
        <taxon>Camelineae</taxon>
        <taxon>Arabidopsis</taxon>
    </lineage>
</organism>
<feature type="compositionally biased region" description="Basic and acidic residues" evidence="1">
    <location>
        <begin position="178"/>
        <end position="195"/>
    </location>
</feature>
<dbReference type="AlphaFoldDB" id="D7MBR1"/>
<dbReference type="EMBL" id="GL348719">
    <property type="protein sequence ID" value="EFH45308.1"/>
    <property type="molecule type" value="Genomic_DNA"/>
</dbReference>
<dbReference type="PANTHER" id="PTHR34660:SF9">
    <property type="entry name" value="DNA BINDING PROTEIN"/>
    <property type="match status" value="1"/>
</dbReference>
<evidence type="ECO:0000256" key="1">
    <source>
        <dbReference type="SAM" id="MobiDB-lite"/>
    </source>
</evidence>
<dbReference type="Gramene" id="fgenesh2_kg.7__475__AT4G35940.1">
    <property type="protein sequence ID" value="fgenesh2_kg.7__475__AT4G35940.1"/>
    <property type="gene ID" value="fgenesh2_kg.7__475__AT4G35940.1"/>
</dbReference>
<name>D7MBR1_ARALL</name>
<feature type="compositionally biased region" description="Basic residues" evidence="1">
    <location>
        <begin position="42"/>
        <end position="54"/>
    </location>
</feature>
<accession>D7MBR1</accession>
<dbReference type="OrthoDB" id="778084at2759"/>
<sequence length="352" mass="40595">MSRCFPFPPPGYVLNGTRDEAVIVSIKGAQEKAKKEQSRKERKDKKEKKEKKRKEREGKEGVSEKHSHKRRRKEEGAKDGPNQKVDRFHKLKESETNCLEKSSLTVERELLQSTSQNSCDSTLNSNEILPKQKEKQQPLDGRHNNNQKQKEKQQPLDVRHNNNNDSESIIRIRLPIRRQKDPEVMMTNKDQEKPGPSRGIKFDSSQLATREPVNQHSCSTSAPEHVSKPLEEKRKDPFFRGKLGKEKISSSATQETYQPPKSLCNCPPSMVLQFLNVVENWVPNTIERRVDLINSEDEECWWSKKKPSSPTEICKQLNRNSEIKQVSNSMGWPCARLLPEADVYALPYTVPF</sequence>
<feature type="compositionally biased region" description="Basic and acidic residues" evidence="1">
    <location>
        <begin position="84"/>
        <end position="95"/>
    </location>
</feature>
<dbReference type="STRING" id="81972.D7MBR1"/>
<protein>
    <submittedName>
        <fullName evidence="2">Uncharacterized protein</fullName>
    </submittedName>
</protein>
<evidence type="ECO:0000313" key="2">
    <source>
        <dbReference type="EMBL" id="EFH45308.1"/>
    </source>
</evidence>
<reference evidence="3" key="1">
    <citation type="journal article" date="2011" name="Nat. Genet.">
        <title>The Arabidopsis lyrata genome sequence and the basis of rapid genome size change.</title>
        <authorList>
            <person name="Hu T.T."/>
            <person name="Pattyn P."/>
            <person name="Bakker E.G."/>
            <person name="Cao J."/>
            <person name="Cheng J.-F."/>
            <person name="Clark R.M."/>
            <person name="Fahlgren N."/>
            <person name="Fawcett J.A."/>
            <person name="Grimwood J."/>
            <person name="Gundlach H."/>
            <person name="Haberer G."/>
            <person name="Hollister J.D."/>
            <person name="Ossowski S."/>
            <person name="Ottilar R.P."/>
            <person name="Salamov A.A."/>
            <person name="Schneeberger K."/>
            <person name="Spannagl M."/>
            <person name="Wang X."/>
            <person name="Yang L."/>
            <person name="Nasrallah M.E."/>
            <person name="Bergelson J."/>
            <person name="Carrington J.C."/>
            <person name="Gaut B.S."/>
            <person name="Schmutz J."/>
            <person name="Mayer K.F.X."/>
            <person name="Van de Peer Y."/>
            <person name="Grigoriev I.V."/>
            <person name="Nordborg M."/>
            <person name="Weigel D."/>
            <person name="Guo Y.-L."/>
        </authorList>
    </citation>
    <scope>NUCLEOTIDE SEQUENCE [LARGE SCALE GENOMIC DNA]</scope>
    <source>
        <strain evidence="3">cv. MN47</strain>
    </source>
</reference>
<proteinExistence type="predicted"/>
<dbReference type="eggNOG" id="ENOG502S556">
    <property type="taxonomic scope" value="Eukaryota"/>
</dbReference>
<feature type="compositionally biased region" description="Polar residues" evidence="1">
    <location>
        <begin position="96"/>
        <end position="127"/>
    </location>
</feature>
<keyword evidence="3" id="KW-1185">Reference proteome</keyword>